<dbReference type="RefSeq" id="WP_106340337.1">
    <property type="nucleotide sequence ID" value="NZ_PVXI01000106.1"/>
</dbReference>
<organism evidence="2 3">
    <name type="scientific">Photobacterium damselae subsp. damselae</name>
    <name type="common">Listonella damsela</name>
    <dbReference type="NCBI Taxonomy" id="85581"/>
    <lineage>
        <taxon>Bacteria</taxon>
        <taxon>Pseudomonadati</taxon>
        <taxon>Pseudomonadota</taxon>
        <taxon>Gammaproteobacteria</taxon>
        <taxon>Vibrionales</taxon>
        <taxon>Vibrionaceae</taxon>
        <taxon>Photobacterium</taxon>
    </lineage>
</organism>
<reference evidence="2 3" key="1">
    <citation type="submission" date="2019-09" db="EMBL/GenBank/DDBJ databases">
        <title>Photobacterium damselae subsp. damselae CDC-2227-81, a human clinical isolate.</title>
        <authorList>
            <person name="Osorio C.R."/>
        </authorList>
    </citation>
    <scope>NUCLEOTIDE SEQUENCE [LARGE SCALE GENOMIC DNA]</scope>
    <source>
        <strain evidence="2 3">CDC-2227-81</strain>
    </source>
</reference>
<name>A0AAD3WYT6_PHODD</name>
<gene>
    <name evidence="2" type="ORF">F6450_01045</name>
</gene>
<evidence type="ECO:0000256" key="1">
    <source>
        <dbReference type="SAM" id="MobiDB-lite"/>
    </source>
</evidence>
<evidence type="ECO:0000313" key="2">
    <source>
        <dbReference type="EMBL" id="KAB1185710.1"/>
    </source>
</evidence>
<proteinExistence type="predicted"/>
<dbReference type="Proteomes" id="UP000480943">
    <property type="component" value="Unassembled WGS sequence"/>
</dbReference>
<evidence type="ECO:0008006" key="4">
    <source>
        <dbReference type="Google" id="ProtNLM"/>
    </source>
</evidence>
<protein>
    <recommendedName>
        <fullName evidence="4">PRTRC system protein E</fullName>
    </recommendedName>
</protein>
<sequence length="161" mass="17314">MKLQSICDLLKNAGSERAVITIDTTGDSASIILTVPTAKTAVDLKNPNQVALRNALSIPLAISGKIDEIEVAFNQTISDYAQEFVLNNSDLKNSFTKVKAASKGRASSKSEVEVKPKVEFSPKAESVAESKTTPKDEPVAESKPVPSETFDLNSFFDVQPL</sequence>
<evidence type="ECO:0000313" key="3">
    <source>
        <dbReference type="Proteomes" id="UP000480943"/>
    </source>
</evidence>
<dbReference type="EMBL" id="VZUQ01000014">
    <property type="protein sequence ID" value="KAB1185710.1"/>
    <property type="molecule type" value="Genomic_DNA"/>
</dbReference>
<dbReference type="AlphaFoldDB" id="A0AAD3WYT6"/>
<feature type="compositionally biased region" description="Basic and acidic residues" evidence="1">
    <location>
        <begin position="108"/>
        <end position="140"/>
    </location>
</feature>
<feature type="region of interest" description="Disordered" evidence="1">
    <location>
        <begin position="101"/>
        <end position="148"/>
    </location>
</feature>
<accession>A0AAD3WYT6</accession>
<comment type="caution">
    <text evidence="2">The sequence shown here is derived from an EMBL/GenBank/DDBJ whole genome shotgun (WGS) entry which is preliminary data.</text>
</comment>